<sequence length="165" mass="18356">MWVTGIIILISLGMSECSCPTGLVQISECCYYFSADFSLTDTWDGARTHCQELGKMFGVIMDLAEVGMDDSCCNDLKLMETIGSRNTHYVWFGASDQESEGSWVWQHSGKALSLSNSLWRKDTPAAAGSNNYNCLVTELTGNNRVHFFDTGCSQDTIHYVCQIFD</sequence>
<accession>A0AAV2S1P0</accession>
<evidence type="ECO:0000259" key="2">
    <source>
        <dbReference type="PROSITE" id="PS50041"/>
    </source>
</evidence>
<reference evidence="3 4" key="1">
    <citation type="submission" date="2024-05" db="EMBL/GenBank/DDBJ databases">
        <authorList>
            <person name="Wallberg A."/>
        </authorList>
    </citation>
    <scope>NUCLEOTIDE SEQUENCE [LARGE SCALE GENOMIC DNA]</scope>
</reference>
<dbReference type="CDD" id="cd00037">
    <property type="entry name" value="CLECT"/>
    <property type="match status" value="1"/>
</dbReference>
<dbReference type="Gene3D" id="3.10.100.10">
    <property type="entry name" value="Mannose-Binding Protein A, subunit A"/>
    <property type="match status" value="1"/>
</dbReference>
<dbReference type="SMART" id="SM00034">
    <property type="entry name" value="CLECT"/>
    <property type="match status" value="1"/>
</dbReference>
<feature type="chain" id="PRO_5043729970" description="C-type lectin domain-containing protein" evidence="1">
    <location>
        <begin position="18"/>
        <end position="165"/>
    </location>
</feature>
<proteinExistence type="predicted"/>
<dbReference type="InterPro" id="IPR001304">
    <property type="entry name" value="C-type_lectin-like"/>
</dbReference>
<dbReference type="EMBL" id="CAXKWB010039788">
    <property type="protein sequence ID" value="CAL4153686.1"/>
    <property type="molecule type" value="Genomic_DNA"/>
</dbReference>
<dbReference type="AlphaFoldDB" id="A0AAV2S1P0"/>
<evidence type="ECO:0000313" key="3">
    <source>
        <dbReference type="EMBL" id="CAL4153686.1"/>
    </source>
</evidence>
<dbReference type="InterPro" id="IPR016187">
    <property type="entry name" value="CTDL_fold"/>
</dbReference>
<dbReference type="SUPFAM" id="SSF56436">
    <property type="entry name" value="C-type lectin-like"/>
    <property type="match status" value="1"/>
</dbReference>
<organism evidence="3 4">
    <name type="scientific">Meganyctiphanes norvegica</name>
    <name type="common">Northern krill</name>
    <name type="synonym">Thysanopoda norvegica</name>
    <dbReference type="NCBI Taxonomy" id="48144"/>
    <lineage>
        <taxon>Eukaryota</taxon>
        <taxon>Metazoa</taxon>
        <taxon>Ecdysozoa</taxon>
        <taxon>Arthropoda</taxon>
        <taxon>Crustacea</taxon>
        <taxon>Multicrustacea</taxon>
        <taxon>Malacostraca</taxon>
        <taxon>Eumalacostraca</taxon>
        <taxon>Eucarida</taxon>
        <taxon>Euphausiacea</taxon>
        <taxon>Euphausiidae</taxon>
        <taxon>Meganyctiphanes</taxon>
    </lineage>
</organism>
<evidence type="ECO:0000313" key="4">
    <source>
        <dbReference type="Proteomes" id="UP001497623"/>
    </source>
</evidence>
<gene>
    <name evidence="3" type="ORF">MNOR_LOCUS31216</name>
</gene>
<evidence type="ECO:0000256" key="1">
    <source>
        <dbReference type="SAM" id="SignalP"/>
    </source>
</evidence>
<protein>
    <recommendedName>
        <fullName evidence="2">C-type lectin domain-containing protein</fullName>
    </recommendedName>
</protein>
<dbReference type="InterPro" id="IPR050111">
    <property type="entry name" value="C-type_lectin/snaclec_domain"/>
</dbReference>
<name>A0AAV2S1P0_MEGNR</name>
<dbReference type="Proteomes" id="UP001497623">
    <property type="component" value="Unassembled WGS sequence"/>
</dbReference>
<feature type="domain" description="C-type lectin" evidence="2">
    <location>
        <begin position="26"/>
        <end position="162"/>
    </location>
</feature>
<feature type="signal peptide" evidence="1">
    <location>
        <begin position="1"/>
        <end position="17"/>
    </location>
</feature>
<keyword evidence="1" id="KW-0732">Signal</keyword>
<dbReference type="PANTHER" id="PTHR22803">
    <property type="entry name" value="MANNOSE, PHOSPHOLIPASE, LECTIN RECEPTOR RELATED"/>
    <property type="match status" value="1"/>
</dbReference>
<keyword evidence="4" id="KW-1185">Reference proteome</keyword>
<comment type="caution">
    <text evidence="3">The sequence shown here is derived from an EMBL/GenBank/DDBJ whole genome shotgun (WGS) entry which is preliminary data.</text>
</comment>
<dbReference type="InterPro" id="IPR016186">
    <property type="entry name" value="C-type_lectin-like/link_sf"/>
</dbReference>
<dbReference type="PROSITE" id="PS50041">
    <property type="entry name" value="C_TYPE_LECTIN_2"/>
    <property type="match status" value="1"/>
</dbReference>